<dbReference type="PROSITE" id="PS51253">
    <property type="entry name" value="HTH_CENPB"/>
    <property type="match status" value="1"/>
</dbReference>
<evidence type="ECO:0000256" key="3">
    <source>
        <dbReference type="ARBA" id="ARBA00023242"/>
    </source>
</evidence>
<dbReference type="InterPro" id="IPR050863">
    <property type="entry name" value="CenT-Element_Derived"/>
</dbReference>
<dbReference type="Pfam" id="PF03221">
    <property type="entry name" value="HTH_Tnp_Tc5"/>
    <property type="match status" value="1"/>
</dbReference>
<evidence type="ECO:0000313" key="6">
    <source>
        <dbReference type="Proteomes" id="UP001549920"/>
    </source>
</evidence>
<dbReference type="SUPFAM" id="SSF46689">
    <property type="entry name" value="Homeodomain-like"/>
    <property type="match status" value="2"/>
</dbReference>
<keyword evidence="3" id="KW-0539">Nucleus</keyword>
<sequence>MSKRKYKTLSVSEKLKLLSDYDCGKSRDELCRENNIPMSTLCRIIKNNEKIRSQCIEGKGKLKRIRAAEYPEVEKCLCTWIKQVRNNNIPISGPMIKEKAQEFASKLHIDNFSGSNGWLEGFKKRNDIAFKNVCGESNSVDNNECNEWIKNLPALLHDYSPDDVFNADEAGLFYKCLPDKTFTFKGQPCHGGKLSKDRVTVLVSANMSGTEKLPLFLIGKSKRPRCFKGIKTLPVKYQNNKKAWMTSELFADWLKKVNADMRAQKRKIIMFVDNCTAHNNMPKLDYVQLLYLPANTTSKLQPMDQGIINNLKVYYRKEVVQYVLKSIEENKSPEINILQAMRFARKAWFSVSKTTISNCFKKAGFKVTNVSEPESVQEELEICPEWDRMFTTCRNNLNEQQATFQDFVSMDDNVLISEELNDDDIVAMYSSLDTEEEEEEGDCEETPVKISKREAMEALETLHKYFEMSNIDNSNIFDQIYSIEKQVLATNNQVQTNITDYFN</sequence>
<dbReference type="PANTHER" id="PTHR19303">
    <property type="entry name" value="TRANSPOSON"/>
    <property type="match status" value="1"/>
</dbReference>
<keyword evidence="6" id="KW-1185">Reference proteome</keyword>
<organism evidence="5 6">
    <name type="scientific">Loxostege sticticalis</name>
    <name type="common">Beet webworm moth</name>
    <dbReference type="NCBI Taxonomy" id="481309"/>
    <lineage>
        <taxon>Eukaryota</taxon>
        <taxon>Metazoa</taxon>
        <taxon>Ecdysozoa</taxon>
        <taxon>Arthropoda</taxon>
        <taxon>Hexapoda</taxon>
        <taxon>Insecta</taxon>
        <taxon>Pterygota</taxon>
        <taxon>Neoptera</taxon>
        <taxon>Endopterygota</taxon>
        <taxon>Lepidoptera</taxon>
        <taxon>Glossata</taxon>
        <taxon>Ditrysia</taxon>
        <taxon>Pyraloidea</taxon>
        <taxon>Crambidae</taxon>
        <taxon>Pyraustinae</taxon>
        <taxon>Loxostege</taxon>
    </lineage>
</organism>
<dbReference type="EMBL" id="JBEUOH010000012">
    <property type="protein sequence ID" value="KAL0881079.1"/>
    <property type="molecule type" value="Genomic_DNA"/>
</dbReference>
<protein>
    <recommendedName>
        <fullName evidence="4">HTH CENPB-type domain-containing protein</fullName>
    </recommendedName>
</protein>
<name>A0ABR3HWY8_LOXSC</name>
<dbReference type="Proteomes" id="UP001549920">
    <property type="component" value="Unassembled WGS sequence"/>
</dbReference>
<evidence type="ECO:0000313" key="5">
    <source>
        <dbReference type="EMBL" id="KAL0881079.1"/>
    </source>
</evidence>
<accession>A0ABR3HWY8</accession>
<evidence type="ECO:0000259" key="4">
    <source>
        <dbReference type="PROSITE" id="PS51253"/>
    </source>
</evidence>
<evidence type="ECO:0000256" key="1">
    <source>
        <dbReference type="ARBA" id="ARBA00004123"/>
    </source>
</evidence>
<dbReference type="Pfam" id="PF03184">
    <property type="entry name" value="DDE_1"/>
    <property type="match status" value="1"/>
</dbReference>
<dbReference type="Gene3D" id="1.10.10.60">
    <property type="entry name" value="Homeodomain-like"/>
    <property type="match status" value="2"/>
</dbReference>
<feature type="domain" description="HTH CENPB-type" evidence="4">
    <location>
        <begin position="61"/>
        <end position="132"/>
    </location>
</feature>
<reference evidence="5 6" key="1">
    <citation type="submission" date="2024-06" db="EMBL/GenBank/DDBJ databases">
        <title>A chromosome-level genome assembly of beet webworm, Loxostege sticticalis.</title>
        <authorList>
            <person name="Zhang Y."/>
        </authorList>
    </citation>
    <scope>NUCLEOTIDE SEQUENCE [LARGE SCALE GENOMIC DNA]</scope>
    <source>
        <strain evidence="5">AQ026</strain>
        <tissue evidence="5">Whole body</tissue>
    </source>
</reference>
<evidence type="ECO:0000256" key="2">
    <source>
        <dbReference type="ARBA" id="ARBA00023125"/>
    </source>
</evidence>
<comment type="subcellular location">
    <subcellularLocation>
        <location evidence="1">Nucleus</location>
    </subcellularLocation>
</comment>
<dbReference type="PANTHER" id="PTHR19303:SF73">
    <property type="entry name" value="PROTEIN PDC2"/>
    <property type="match status" value="1"/>
</dbReference>
<dbReference type="InterPro" id="IPR004875">
    <property type="entry name" value="DDE_SF_endonuclease_dom"/>
</dbReference>
<gene>
    <name evidence="5" type="ORF">ABMA27_002206</name>
</gene>
<dbReference type="InterPro" id="IPR009057">
    <property type="entry name" value="Homeodomain-like_sf"/>
</dbReference>
<proteinExistence type="predicted"/>
<dbReference type="Pfam" id="PF04218">
    <property type="entry name" value="CENP-B_N"/>
    <property type="match status" value="1"/>
</dbReference>
<dbReference type="InterPro" id="IPR006600">
    <property type="entry name" value="HTH_CenpB_DNA-bd_dom"/>
</dbReference>
<comment type="caution">
    <text evidence="5">The sequence shown here is derived from an EMBL/GenBank/DDBJ whole genome shotgun (WGS) entry which is preliminary data.</text>
</comment>
<dbReference type="InterPro" id="IPR007889">
    <property type="entry name" value="HTH_Psq"/>
</dbReference>
<keyword evidence="2" id="KW-0238">DNA-binding</keyword>
<dbReference type="SMART" id="SM00674">
    <property type="entry name" value="CENPB"/>
    <property type="match status" value="1"/>
</dbReference>